<evidence type="ECO:0000313" key="1">
    <source>
        <dbReference type="EMBL" id="RUO53857.1"/>
    </source>
</evidence>
<dbReference type="Proteomes" id="UP000287330">
    <property type="component" value="Unassembled WGS sequence"/>
</dbReference>
<name>A0A432XYT7_9GAMM</name>
<protein>
    <submittedName>
        <fullName evidence="1">Uncharacterized protein</fullName>
    </submittedName>
</protein>
<evidence type="ECO:0000313" key="2">
    <source>
        <dbReference type="Proteomes" id="UP000287330"/>
    </source>
</evidence>
<dbReference type="EMBL" id="PIPV01000005">
    <property type="protein sequence ID" value="RUO53857.1"/>
    <property type="molecule type" value="Genomic_DNA"/>
</dbReference>
<organism evidence="1 2">
    <name type="scientific">Idiomarina fontislapidosi</name>
    <dbReference type="NCBI Taxonomy" id="263723"/>
    <lineage>
        <taxon>Bacteria</taxon>
        <taxon>Pseudomonadati</taxon>
        <taxon>Pseudomonadota</taxon>
        <taxon>Gammaproteobacteria</taxon>
        <taxon>Alteromonadales</taxon>
        <taxon>Idiomarinaceae</taxon>
        <taxon>Idiomarina</taxon>
    </lineage>
</organism>
<proteinExistence type="predicted"/>
<comment type="caution">
    <text evidence="1">The sequence shown here is derived from an EMBL/GenBank/DDBJ whole genome shotgun (WGS) entry which is preliminary data.</text>
</comment>
<dbReference type="AlphaFoldDB" id="A0A432XYT7"/>
<accession>A0A432XYT7</accession>
<gene>
    <name evidence="1" type="ORF">CWE25_08200</name>
</gene>
<reference evidence="2" key="1">
    <citation type="journal article" date="2018" name="Front. Microbiol.">
        <title>Genome-Based Analysis Reveals the Taxonomy and Diversity of the Family Idiomarinaceae.</title>
        <authorList>
            <person name="Liu Y."/>
            <person name="Lai Q."/>
            <person name="Shao Z."/>
        </authorList>
    </citation>
    <scope>NUCLEOTIDE SEQUENCE [LARGE SCALE GENOMIC DNA]</scope>
    <source>
        <strain evidence="2">F23</strain>
    </source>
</reference>
<sequence length="212" mass="24769">MELFEENISSKLIELDSALKKQFKELDRVQQSNVSQLKSSHEQHAQYVSDTVKEAFASLDRRQAAYSFKSKQENLANIEQLTNLIQTLRLNNLVELTNEVARHQDLKIENEEFVKRLGDCKVTRIEDKYSGQITQIYYENNIKRSSDTFAGDSLKYQMFYNASRQPERGLEFNSEGQTIFEYLYDETGEVESQNAFEYDDKGNQVNKEHTSY</sequence>
<keyword evidence="2" id="KW-1185">Reference proteome</keyword>